<dbReference type="GO" id="GO:0004789">
    <property type="term" value="F:thiamine-phosphate diphosphorylase activity"/>
    <property type="evidence" value="ECO:0007669"/>
    <property type="project" value="UniProtKB-UniRule"/>
</dbReference>
<comment type="similarity">
    <text evidence="10 11">Belongs to the thiamine-phosphate synthase family.</text>
</comment>
<comment type="function">
    <text evidence="1 10">Condenses 4-methyl-5-(beta-hydroxyethyl)thiazole monophosphate (THZ-P) and 2-methyl-4-amino-5-hydroxymethyl pyrimidine pyrophosphate (HMP-PP) to form thiamine monophosphate (TMP).</text>
</comment>
<evidence type="ECO:0000256" key="6">
    <source>
        <dbReference type="ARBA" id="ARBA00022977"/>
    </source>
</evidence>
<dbReference type="Proteomes" id="UP000427769">
    <property type="component" value="Chromosome"/>
</dbReference>
<dbReference type="EMBL" id="AP021875">
    <property type="protein sequence ID" value="BBO75468.1"/>
    <property type="molecule type" value="Genomic_DNA"/>
</dbReference>
<dbReference type="InterPro" id="IPR036206">
    <property type="entry name" value="ThiamineP_synth_sf"/>
</dbReference>
<feature type="binding site" evidence="10">
    <location>
        <position position="92"/>
    </location>
    <ligand>
        <name>Mg(2+)</name>
        <dbReference type="ChEBI" id="CHEBI:18420"/>
    </ligand>
</feature>
<sequence length="217" mass="23001">MTPEEIREHLRFYFITDDSVDGFSAQDQVRVALEAGATLIQYRNKSFSLKDFEEVEAICRLCRQRRVPFVVNDDVLLARAAGADGVHVGQDDTPPRLARGIMGPEAIVGVSVSSMEELERTDLVPCDYIGTGPTFSTDTKRDAKAVHGLSGLRDIVNRSPIPAVAIGGIDPTNALDCFAHGAAGVAVISCITRVEDPGSAAAAMAAACGITPGGERS</sequence>
<evidence type="ECO:0000256" key="7">
    <source>
        <dbReference type="ARBA" id="ARBA00047334"/>
    </source>
</evidence>
<dbReference type="NCBIfam" id="TIGR00693">
    <property type="entry name" value="thiE"/>
    <property type="match status" value="1"/>
</dbReference>
<feature type="binding site" evidence="10">
    <location>
        <begin position="188"/>
        <end position="189"/>
    </location>
    <ligand>
        <name>2-[(2R,5Z)-2-carboxy-4-methylthiazol-5(2H)-ylidene]ethyl phosphate</name>
        <dbReference type="ChEBI" id="CHEBI:62899"/>
    </ligand>
</feature>
<feature type="binding site" evidence="10">
    <location>
        <position position="140"/>
    </location>
    <ligand>
        <name>4-amino-2-methyl-5-(diphosphooxymethyl)pyrimidine</name>
        <dbReference type="ChEBI" id="CHEBI:57841"/>
    </ligand>
</feature>
<evidence type="ECO:0000256" key="4">
    <source>
        <dbReference type="ARBA" id="ARBA00022723"/>
    </source>
</evidence>
<keyword evidence="4 10" id="KW-0479">Metal-binding</keyword>
<keyword evidence="6 10" id="KW-0784">Thiamine biosynthesis</keyword>
<dbReference type="FunFam" id="3.20.20.70:FF:000096">
    <property type="entry name" value="Thiamine-phosphate synthase"/>
    <property type="match status" value="1"/>
</dbReference>
<dbReference type="CDD" id="cd00564">
    <property type="entry name" value="TMP_TenI"/>
    <property type="match status" value="1"/>
</dbReference>
<comment type="catalytic activity">
    <reaction evidence="9 10 11">
        <text>2-[(2R,5Z)-2-carboxy-4-methylthiazol-5(2H)-ylidene]ethyl phosphate + 4-amino-2-methyl-5-(diphosphooxymethyl)pyrimidine + 2 H(+) = thiamine phosphate + CO2 + diphosphate</text>
        <dbReference type="Rhea" id="RHEA:47844"/>
        <dbReference type="ChEBI" id="CHEBI:15378"/>
        <dbReference type="ChEBI" id="CHEBI:16526"/>
        <dbReference type="ChEBI" id="CHEBI:33019"/>
        <dbReference type="ChEBI" id="CHEBI:37575"/>
        <dbReference type="ChEBI" id="CHEBI:57841"/>
        <dbReference type="ChEBI" id="CHEBI:62899"/>
        <dbReference type="EC" id="2.5.1.3"/>
    </reaction>
</comment>
<dbReference type="Pfam" id="PF02581">
    <property type="entry name" value="TMP-TENI"/>
    <property type="match status" value="1"/>
</dbReference>
<evidence type="ECO:0000313" key="14">
    <source>
        <dbReference type="EMBL" id="BBO75468.1"/>
    </source>
</evidence>
<reference evidence="14 15" key="1">
    <citation type="submission" date="2019-11" db="EMBL/GenBank/DDBJ databases">
        <title>Comparative genomics of hydrocarbon-degrading Desulfosarcina strains.</title>
        <authorList>
            <person name="Watanabe M."/>
            <person name="Kojima H."/>
            <person name="Fukui M."/>
        </authorList>
    </citation>
    <scope>NUCLEOTIDE SEQUENCE [LARGE SCALE GENOMIC DNA]</scope>
    <source>
        <strain evidence="14 15">PP31</strain>
    </source>
</reference>
<dbReference type="InterPro" id="IPR022998">
    <property type="entry name" value="ThiamineP_synth_TenI"/>
</dbReference>
<evidence type="ECO:0000256" key="5">
    <source>
        <dbReference type="ARBA" id="ARBA00022842"/>
    </source>
</evidence>
<accession>A0A5K7Z3B1</accession>
<organism evidence="14 15">
    <name type="scientific">Desulfosarcina widdelii</name>
    <dbReference type="NCBI Taxonomy" id="947919"/>
    <lineage>
        <taxon>Bacteria</taxon>
        <taxon>Pseudomonadati</taxon>
        <taxon>Thermodesulfobacteriota</taxon>
        <taxon>Desulfobacteria</taxon>
        <taxon>Desulfobacterales</taxon>
        <taxon>Desulfosarcinaceae</taxon>
        <taxon>Desulfosarcina</taxon>
    </lineage>
</organism>
<dbReference type="KEGG" id="dwd:DSCW_28850"/>
<feature type="binding site" evidence="10">
    <location>
        <position position="111"/>
    </location>
    <ligand>
        <name>4-amino-2-methyl-5-(diphosphooxymethyl)pyrimidine</name>
        <dbReference type="ChEBI" id="CHEBI:57841"/>
    </ligand>
</feature>
<evidence type="ECO:0000256" key="8">
    <source>
        <dbReference type="ARBA" id="ARBA00047851"/>
    </source>
</evidence>
<dbReference type="SUPFAM" id="SSF51391">
    <property type="entry name" value="Thiamin phosphate synthase"/>
    <property type="match status" value="1"/>
</dbReference>
<evidence type="ECO:0000256" key="9">
    <source>
        <dbReference type="ARBA" id="ARBA00047883"/>
    </source>
</evidence>
<proteinExistence type="inferred from homology"/>
<dbReference type="HAMAP" id="MF_00097">
    <property type="entry name" value="TMP_synthase"/>
    <property type="match status" value="1"/>
</dbReference>
<evidence type="ECO:0000256" key="3">
    <source>
        <dbReference type="ARBA" id="ARBA00022679"/>
    </source>
</evidence>
<dbReference type="GO" id="GO:0005737">
    <property type="term" value="C:cytoplasm"/>
    <property type="evidence" value="ECO:0007669"/>
    <property type="project" value="TreeGrafter"/>
</dbReference>
<gene>
    <name evidence="10 14" type="primary">thiE</name>
    <name evidence="14" type="ORF">DSCW_28850</name>
</gene>
<evidence type="ECO:0000256" key="11">
    <source>
        <dbReference type="RuleBase" id="RU003826"/>
    </source>
</evidence>
<comment type="pathway">
    <text evidence="2 10 12">Cofactor biosynthesis; thiamine diphosphate biosynthesis; thiamine phosphate from 4-amino-2-methyl-5-diphosphomethylpyrimidine and 4-methyl-5-(2-phosphoethyl)-thiazole: step 1/1.</text>
</comment>
<keyword evidence="15" id="KW-1185">Reference proteome</keyword>
<evidence type="ECO:0000256" key="2">
    <source>
        <dbReference type="ARBA" id="ARBA00005165"/>
    </source>
</evidence>
<protein>
    <recommendedName>
        <fullName evidence="10">Thiamine-phosphate synthase</fullName>
        <shortName evidence="10">TP synthase</shortName>
        <shortName evidence="10">TPS</shortName>
        <ecNumber evidence="10">2.5.1.3</ecNumber>
    </recommendedName>
    <alternativeName>
        <fullName evidence="10">Thiamine-phosphate pyrophosphorylase</fullName>
        <shortName evidence="10">TMP pyrophosphorylase</shortName>
        <shortName evidence="10">TMP-PPase</shortName>
    </alternativeName>
</protein>
<dbReference type="EC" id="2.5.1.3" evidence="10"/>
<evidence type="ECO:0000259" key="13">
    <source>
        <dbReference type="Pfam" id="PF02581"/>
    </source>
</evidence>
<feature type="binding site" evidence="10">
    <location>
        <begin position="137"/>
        <end position="139"/>
    </location>
    <ligand>
        <name>2-[(2R,5Z)-2-carboxy-4-methylthiazol-5(2H)-ylidene]ethyl phosphate</name>
        <dbReference type="ChEBI" id="CHEBI:62899"/>
    </ligand>
</feature>
<dbReference type="InterPro" id="IPR034291">
    <property type="entry name" value="TMP_synthase"/>
</dbReference>
<comment type="cofactor">
    <cofactor evidence="10">
        <name>Mg(2+)</name>
        <dbReference type="ChEBI" id="CHEBI:18420"/>
    </cofactor>
    <text evidence="10">Binds 1 Mg(2+) ion per subunit.</text>
</comment>
<evidence type="ECO:0000256" key="1">
    <source>
        <dbReference type="ARBA" id="ARBA00003814"/>
    </source>
</evidence>
<dbReference type="AlphaFoldDB" id="A0A5K7Z3B1"/>
<feature type="binding site" evidence="10">
    <location>
        <position position="72"/>
    </location>
    <ligand>
        <name>4-amino-2-methyl-5-(diphosphooxymethyl)pyrimidine</name>
        <dbReference type="ChEBI" id="CHEBI:57841"/>
    </ligand>
</feature>
<keyword evidence="3 10" id="KW-0808">Transferase</keyword>
<evidence type="ECO:0000256" key="12">
    <source>
        <dbReference type="RuleBase" id="RU004253"/>
    </source>
</evidence>
<feature type="binding site" evidence="10">
    <location>
        <position position="73"/>
    </location>
    <ligand>
        <name>Mg(2+)</name>
        <dbReference type="ChEBI" id="CHEBI:18420"/>
    </ligand>
</feature>
<feature type="binding site" evidence="10">
    <location>
        <position position="168"/>
    </location>
    <ligand>
        <name>2-[(2R,5Z)-2-carboxy-4-methylthiazol-5(2H)-ylidene]ethyl phosphate</name>
        <dbReference type="ChEBI" id="CHEBI:62899"/>
    </ligand>
</feature>
<dbReference type="PANTHER" id="PTHR20857">
    <property type="entry name" value="THIAMINE-PHOSPHATE PYROPHOSPHORYLASE"/>
    <property type="match status" value="1"/>
</dbReference>
<evidence type="ECO:0000313" key="15">
    <source>
        <dbReference type="Proteomes" id="UP000427769"/>
    </source>
</evidence>
<feature type="domain" description="Thiamine phosphate synthase/TenI" evidence="13">
    <location>
        <begin position="12"/>
        <end position="191"/>
    </location>
</feature>
<dbReference type="GO" id="GO:0009228">
    <property type="term" value="P:thiamine biosynthetic process"/>
    <property type="evidence" value="ECO:0007669"/>
    <property type="project" value="UniProtKB-KW"/>
</dbReference>
<dbReference type="InterPro" id="IPR013785">
    <property type="entry name" value="Aldolase_TIM"/>
</dbReference>
<keyword evidence="5 10" id="KW-0460">Magnesium</keyword>
<dbReference type="GO" id="GO:0009229">
    <property type="term" value="P:thiamine diphosphate biosynthetic process"/>
    <property type="evidence" value="ECO:0007669"/>
    <property type="project" value="UniProtKB-UniRule"/>
</dbReference>
<dbReference type="PANTHER" id="PTHR20857:SF15">
    <property type="entry name" value="THIAMINE-PHOSPHATE SYNTHASE"/>
    <property type="match status" value="1"/>
</dbReference>
<dbReference type="GO" id="GO:0000287">
    <property type="term" value="F:magnesium ion binding"/>
    <property type="evidence" value="ECO:0007669"/>
    <property type="project" value="UniProtKB-UniRule"/>
</dbReference>
<dbReference type="UniPathway" id="UPA00060">
    <property type="reaction ID" value="UER00141"/>
</dbReference>
<dbReference type="Gene3D" id="3.20.20.70">
    <property type="entry name" value="Aldolase class I"/>
    <property type="match status" value="1"/>
</dbReference>
<comment type="catalytic activity">
    <reaction evidence="7 10 11">
        <text>4-methyl-5-(2-phosphooxyethyl)-thiazole + 4-amino-2-methyl-5-(diphosphooxymethyl)pyrimidine + H(+) = thiamine phosphate + diphosphate</text>
        <dbReference type="Rhea" id="RHEA:22328"/>
        <dbReference type="ChEBI" id="CHEBI:15378"/>
        <dbReference type="ChEBI" id="CHEBI:33019"/>
        <dbReference type="ChEBI" id="CHEBI:37575"/>
        <dbReference type="ChEBI" id="CHEBI:57841"/>
        <dbReference type="ChEBI" id="CHEBI:58296"/>
        <dbReference type="EC" id="2.5.1.3"/>
    </reaction>
</comment>
<name>A0A5K7Z3B1_9BACT</name>
<feature type="binding site" evidence="10">
    <location>
        <begin position="41"/>
        <end position="45"/>
    </location>
    <ligand>
        <name>4-amino-2-methyl-5-(diphosphooxymethyl)pyrimidine</name>
        <dbReference type="ChEBI" id="CHEBI:57841"/>
    </ligand>
</feature>
<evidence type="ECO:0000256" key="10">
    <source>
        <dbReference type="HAMAP-Rule" id="MF_00097"/>
    </source>
</evidence>
<comment type="catalytic activity">
    <reaction evidence="8 10 11">
        <text>2-(2-carboxy-4-methylthiazol-5-yl)ethyl phosphate + 4-amino-2-methyl-5-(diphosphooxymethyl)pyrimidine + 2 H(+) = thiamine phosphate + CO2 + diphosphate</text>
        <dbReference type="Rhea" id="RHEA:47848"/>
        <dbReference type="ChEBI" id="CHEBI:15378"/>
        <dbReference type="ChEBI" id="CHEBI:16526"/>
        <dbReference type="ChEBI" id="CHEBI:33019"/>
        <dbReference type="ChEBI" id="CHEBI:37575"/>
        <dbReference type="ChEBI" id="CHEBI:57841"/>
        <dbReference type="ChEBI" id="CHEBI:62890"/>
        <dbReference type="EC" id="2.5.1.3"/>
    </reaction>
</comment>